<proteinExistence type="predicted"/>
<dbReference type="PANTHER" id="PTHR12011:SF40">
    <property type="entry name" value="ADHESION G PROTEIN-COUPLED RECEPTOR B3"/>
    <property type="match status" value="1"/>
</dbReference>
<feature type="non-terminal residue" evidence="20">
    <location>
        <position position="1"/>
    </location>
</feature>
<dbReference type="SUPFAM" id="SSF82895">
    <property type="entry name" value="TSP-1 type 1 repeat"/>
    <property type="match status" value="3"/>
</dbReference>
<dbReference type="PROSITE" id="PS50261">
    <property type="entry name" value="G_PROTEIN_RECEP_F2_4"/>
    <property type="match status" value="1"/>
</dbReference>
<dbReference type="CDD" id="cd15989">
    <property type="entry name" value="7tmB2_BAI3"/>
    <property type="match status" value="1"/>
</dbReference>
<gene>
    <name evidence="20" type="ORF">N306_10874</name>
</gene>
<dbReference type="InterPro" id="IPR057244">
    <property type="entry name" value="GAIN_B"/>
</dbReference>
<dbReference type="PANTHER" id="PTHR12011">
    <property type="entry name" value="ADHESION G-PROTEIN COUPLED RECEPTOR"/>
    <property type="match status" value="1"/>
</dbReference>
<dbReference type="Proteomes" id="UP000053605">
    <property type="component" value="Unassembled WGS sequence"/>
</dbReference>
<evidence type="ECO:0000259" key="18">
    <source>
        <dbReference type="PROSITE" id="PS50227"/>
    </source>
</evidence>
<dbReference type="GO" id="GO:0005886">
    <property type="term" value="C:plasma membrane"/>
    <property type="evidence" value="ECO:0007669"/>
    <property type="project" value="TreeGrafter"/>
</dbReference>
<feature type="non-terminal residue" evidence="20">
    <location>
        <position position="1287"/>
    </location>
</feature>
<evidence type="ECO:0000259" key="19">
    <source>
        <dbReference type="PROSITE" id="PS50261"/>
    </source>
</evidence>
<dbReference type="GO" id="GO:0098794">
    <property type="term" value="C:postsynapse"/>
    <property type="evidence" value="ECO:0007669"/>
    <property type="project" value="TreeGrafter"/>
</dbReference>
<evidence type="ECO:0000313" key="21">
    <source>
        <dbReference type="Proteomes" id="UP000053605"/>
    </source>
</evidence>
<dbReference type="PRINTS" id="PR00249">
    <property type="entry name" value="GPCRSECRETIN"/>
</dbReference>
<evidence type="ECO:0000256" key="3">
    <source>
        <dbReference type="ARBA" id="ARBA00022692"/>
    </source>
</evidence>
<evidence type="ECO:0000256" key="7">
    <source>
        <dbReference type="ARBA" id="ARBA00023136"/>
    </source>
</evidence>
<feature type="transmembrane region" description="Helical" evidence="16">
    <location>
        <begin position="891"/>
        <end position="915"/>
    </location>
</feature>
<feature type="transmembrane region" description="Helical" evidence="16">
    <location>
        <begin position="708"/>
        <end position="726"/>
    </location>
</feature>
<evidence type="ECO:0000256" key="11">
    <source>
        <dbReference type="ARBA" id="ARBA00023224"/>
    </source>
</evidence>
<dbReference type="FunFam" id="2.60.220.50:FF:000004">
    <property type="entry name" value="Adhesion G protein-coupled receptor B3"/>
    <property type="match status" value="1"/>
</dbReference>
<dbReference type="Pfam" id="PF16489">
    <property type="entry name" value="GAIN"/>
    <property type="match status" value="1"/>
</dbReference>
<dbReference type="GO" id="GO:0016525">
    <property type="term" value="P:negative regulation of angiogenesis"/>
    <property type="evidence" value="ECO:0007669"/>
    <property type="project" value="InterPro"/>
</dbReference>
<keyword evidence="10" id="KW-0325">Glycoprotein</keyword>
<evidence type="ECO:0000256" key="5">
    <source>
        <dbReference type="ARBA" id="ARBA00022989"/>
    </source>
</evidence>
<evidence type="ECO:0000256" key="9">
    <source>
        <dbReference type="ARBA" id="ARBA00023170"/>
    </source>
</evidence>
<dbReference type="PROSITE" id="PS50221">
    <property type="entry name" value="GAIN_B"/>
    <property type="match status" value="1"/>
</dbReference>
<dbReference type="InterPro" id="IPR017981">
    <property type="entry name" value="GPCR_2-like_7TM"/>
</dbReference>
<dbReference type="Gene3D" id="4.10.1240.10">
    <property type="entry name" value="GPCR, family 2, extracellular hormone receptor domain"/>
    <property type="match status" value="1"/>
</dbReference>
<evidence type="ECO:0000256" key="2">
    <source>
        <dbReference type="ARBA" id="ARBA00022553"/>
    </source>
</evidence>
<dbReference type="FunFam" id="1.25.40.610:FF:000002">
    <property type="entry name" value="Adhesion G protein-coupled receptor B2"/>
    <property type="match status" value="1"/>
</dbReference>
<dbReference type="GO" id="GO:0007189">
    <property type="term" value="P:adenylate cyclase-activating G protein-coupled receptor signaling pathway"/>
    <property type="evidence" value="ECO:0007669"/>
    <property type="project" value="TreeGrafter"/>
</dbReference>
<evidence type="ECO:0000256" key="6">
    <source>
        <dbReference type="ARBA" id="ARBA00023040"/>
    </source>
</evidence>
<dbReference type="SMART" id="SM00008">
    <property type="entry name" value="HormR"/>
    <property type="match status" value="1"/>
</dbReference>
<evidence type="ECO:0000256" key="12">
    <source>
        <dbReference type="ARBA" id="ARBA00056958"/>
    </source>
</evidence>
<feature type="domain" description="GAIN-B" evidence="17">
    <location>
        <begin position="448"/>
        <end position="629"/>
    </location>
</feature>
<feature type="transmembrane region" description="Helical" evidence="16">
    <location>
        <begin position="591"/>
        <end position="613"/>
    </location>
</feature>
<feature type="domain" description="G-protein coupled receptors family 2 profile 1" evidence="18">
    <location>
        <begin position="246"/>
        <end position="326"/>
    </location>
</feature>
<dbReference type="Gene3D" id="1.20.1070.10">
    <property type="entry name" value="Rhodopsin 7-helix transmembrane proteins"/>
    <property type="match status" value="1"/>
</dbReference>
<sequence length="1287" mass="144192">EFGMMGDHTIKSQRPRSVHEKRVPQEQADAAKFMAQTGESGVEEWAQWSTCSVTCGQGSQVRTRTCVSPYGTHCSGPLRESRVCNNTALCPVHGVWEEWSPWSLCSFTCGRGQRTRTRSCIPPQYGGRSCDGPETQHKPCNIALCPDNNPTFRNQEETSPSSMCRHPPLLSLLAVSGGLSSLTQVNNNLYILLYDCHYVTTVTIFFQTANGQWNQWGHWSGCSKSCDGGWERRIRICQGAAVTGQQCEGTGEEVRRCSEQRCPAPYEICPEDYLMSMVWKRTPAGDMAFNRCPLNATGTTSRRCSLSVHGVAFWEHPSFARCISNEYRHLQHSIKEHLAKGQRMLAGDGMSQVTKTLLDLTQRKNFYAGDLLISVEILRNVTDTFKRASYIPASDGVQNFFQIISNLLDEENKEKWEDAQQIYPGSVELMQVIEDFIHIVGMGMMDFQNSYLMTGNVVASIQKLPAASVLTDINFPMKGRKGMVDWARNSEDRVVIPKNIFTPMSTELDESTVFVLGAVLYKNLELILPTLRNFTVVNSKIIVVTIRPEPKTTDSFLEIELAHLSNGTLNPYCVLWDDSRTSKLISASGVILLKLSVTAWLLLSFCIYCFFCLLTYCFNCWRMASFMIICCNLQIMESSGTPSVTLIVGSGLSCLALITLAVVYAALWRYIRSERSIILINFCLSIISSNILILVGQTQTHNKGICTTTTAFLHFFFLASFCWVLTEAWQSYMAVTGKIRTRLIRKRFLCLGWGLPALVVAISIGFTKTKGYGTAHYCWLSLEGGLLYAFVGPAAAVVLVNMVIGILVFNKLVSRDGILDKKLKHRAGQMSEPHSGLTLKCAKCGVVSTTALSATTASNAMASLWSSCVVLPLLALTWMSAVLAMTDKRSILFQILFAVFDSLQGFVIVMVHCVLRREVQDAFRCRLRNCQDPINADSSSSFPNGHAQIMTDFEKDVDIACRSVLHKDIGPCRAATITGTLSRISLNDEEEEKGPNPEGMSYSTLPGNIISKVIIQQPTGLHMPMSMSELANQCLKKDNSELRRTVYLCTDDNLRGADMDIVHPQERMIESDYIVMPRGSVNTQPSLKDESKMNIGMDTLPHERLLHYKVNPEFNMNPSVMDQFNINLDQHLPTQEHMQSLPFEPRTAVKNFIASELDDNAGLSRSETGSTISMSSLERRKSRYSDLDFEKVMHTRKRHMELFQELNQKFQTLDRFRDVPKSGSMENSAPSKAPWDSFKTTGDYQHYTTINVLDTEAKDALELRPAEWEKCLNLPLDVQEGDFQTEV</sequence>
<keyword evidence="9" id="KW-0675">Receptor</keyword>
<evidence type="ECO:0000256" key="14">
    <source>
        <dbReference type="ARBA" id="ARBA00082599"/>
    </source>
</evidence>
<comment type="subcellular location">
    <subcellularLocation>
        <location evidence="1">Membrane</location>
        <topology evidence="1">Multi-pass membrane protein</topology>
    </subcellularLocation>
</comment>
<dbReference type="Gene3D" id="2.60.220.50">
    <property type="match status" value="1"/>
</dbReference>
<dbReference type="PRINTS" id="PR01694">
    <property type="entry name" value="BAIPRECURSOR"/>
</dbReference>
<dbReference type="InterPro" id="IPR000832">
    <property type="entry name" value="GPCR_2_secretin-like"/>
</dbReference>
<comment type="function">
    <text evidence="12">Receptor that plays a role in the regulation of synaptogenesis and dendritic spine formation at least partly via interaction with ELMO1 and RAC1 activity. Promotes myoblast fusion through ELMO/DOCK1.</text>
</comment>
<dbReference type="PROSITE" id="PS00650">
    <property type="entry name" value="G_PROTEIN_RECEP_F2_2"/>
    <property type="match status" value="1"/>
</dbReference>
<dbReference type="GO" id="GO:0004930">
    <property type="term" value="F:G protein-coupled receptor activity"/>
    <property type="evidence" value="ECO:0007669"/>
    <property type="project" value="UniProtKB-KW"/>
</dbReference>
<organism evidence="20 21">
    <name type="scientific">Opisthocomus hoazin</name>
    <name type="common">Hoatzin</name>
    <name type="synonym">Phasianus hoazin</name>
    <dbReference type="NCBI Taxonomy" id="30419"/>
    <lineage>
        <taxon>Eukaryota</taxon>
        <taxon>Metazoa</taxon>
        <taxon>Chordata</taxon>
        <taxon>Craniata</taxon>
        <taxon>Vertebrata</taxon>
        <taxon>Euteleostomi</taxon>
        <taxon>Archelosauria</taxon>
        <taxon>Archosauria</taxon>
        <taxon>Dinosauria</taxon>
        <taxon>Saurischia</taxon>
        <taxon>Theropoda</taxon>
        <taxon>Coelurosauria</taxon>
        <taxon>Aves</taxon>
        <taxon>Neognathae</taxon>
        <taxon>Neoaves</taxon>
        <taxon>Opisthocomiformes</taxon>
        <taxon>Opisthocomidae</taxon>
        <taxon>Opisthocomus</taxon>
    </lineage>
</organism>
<dbReference type="SMART" id="SM00209">
    <property type="entry name" value="TSP1"/>
    <property type="match status" value="3"/>
</dbReference>
<keyword evidence="2" id="KW-0597">Phosphoprotein</keyword>
<feature type="domain" description="G-protein coupled receptors family 2 profile 2" evidence="19">
    <location>
        <begin position="642"/>
        <end position="916"/>
    </location>
</feature>
<dbReference type="Pfam" id="PF02793">
    <property type="entry name" value="HRM"/>
    <property type="match status" value="1"/>
</dbReference>
<dbReference type="InterPro" id="IPR017983">
    <property type="entry name" value="GPCR_2_secretin-like_CS"/>
</dbReference>
<dbReference type="InterPro" id="IPR032471">
    <property type="entry name" value="AGRL2-4_GAIN_subdom_A"/>
</dbReference>
<dbReference type="PROSITE" id="PS50227">
    <property type="entry name" value="G_PROTEIN_RECEP_F2_3"/>
    <property type="match status" value="1"/>
</dbReference>
<feature type="transmembrane region" description="Helical" evidence="16">
    <location>
        <begin position="677"/>
        <end position="696"/>
    </location>
</feature>
<protein>
    <recommendedName>
        <fullName evidence="13">Adhesion G protein-coupled receptor B3</fullName>
    </recommendedName>
    <alternativeName>
        <fullName evidence="14">Brain-specific angiogenesis inhibitor 3</fullName>
    </alternativeName>
</protein>
<feature type="transmembrane region" description="Helical" evidence="16">
    <location>
        <begin position="620"/>
        <end position="636"/>
    </location>
</feature>
<keyword evidence="11" id="KW-0807">Transducer</keyword>
<feature type="transmembrane region" description="Helical" evidence="16">
    <location>
        <begin position="864"/>
        <end position="885"/>
    </location>
</feature>
<evidence type="ECO:0000256" key="8">
    <source>
        <dbReference type="ARBA" id="ARBA00023157"/>
    </source>
</evidence>
<evidence type="ECO:0000256" key="15">
    <source>
        <dbReference type="SAM" id="MobiDB-lite"/>
    </source>
</evidence>
<dbReference type="InterPro" id="IPR046338">
    <property type="entry name" value="GAIN_dom_sf"/>
</dbReference>
<name>A0A091WID2_OPIHO</name>
<dbReference type="Gene3D" id="1.25.40.610">
    <property type="match status" value="1"/>
</dbReference>
<evidence type="ECO:0000259" key="17">
    <source>
        <dbReference type="PROSITE" id="PS50221"/>
    </source>
</evidence>
<dbReference type="EMBL" id="KK735696">
    <property type="protein sequence ID" value="KFR15334.1"/>
    <property type="molecule type" value="Genomic_DNA"/>
</dbReference>
<keyword evidence="6" id="KW-0297">G-protein coupled receptor</keyword>
<dbReference type="InterPro" id="IPR001879">
    <property type="entry name" value="GPCR_2_extracellular_dom"/>
</dbReference>
<dbReference type="FunFam" id="2.20.100.10:FF:000012">
    <property type="entry name" value="Adhesion G protein-coupled receptor B2"/>
    <property type="match status" value="1"/>
</dbReference>
<evidence type="ECO:0000256" key="10">
    <source>
        <dbReference type="ARBA" id="ARBA00023180"/>
    </source>
</evidence>
<feature type="transmembrane region" description="Helical" evidence="16">
    <location>
        <begin position="747"/>
        <end position="766"/>
    </location>
</feature>
<evidence type="ECO:0000256" key="16">
    <source>
        <dbReference type="SAM" id="Phobius"/>
    </source>
</evidence>
<keyword evidence="3 16" id="KW-0812">Transmembrane</keyword>
<evidence type="ECO:0000256" key="1">
    <source>
        <dbReference type="ARBA" id="ARBA00004141"/>
    </source>
</evidence>
<dbReference type="InterPro" id="IPR036383">
    <property type="entry name" value="TSP1_rpt_sf"/>
</dbReference>
<dbReference type="PROSITE" id="PS50092">
    <property type="entry name" value="TSP1"/>
    <property type="match status" value="3"/>
</dbReference>
<dbReference type="FunFam" id="2.20.100.10:FF:000003">
    <property type="entry name" value="Adhesion G protein-coupled receptor B2"/>
    <property type="match status" value="2"/>
</dbReference>
<dbReference type="InterPro" id="IPR036445">
    <property type="entry name" value="GPCR_2_extracell_dom_sf"/>
</dbReference>
<keyword evidence="4" id="KW-0732">Signal</keyword>
<keyword evidence="21" id="KW-1185">Reference proteome</keyword>
<dbReference type="InterPro" id="IPR008077">
    <property type="entry name" value="GPCR_2_brain_angio_inhib"/>
</dbReference>
<keyword evidence="7 16" id="KW-0472">Membrane</keyword>
<dbReference type="STRING" id="30419.A0A091WID2"/>
<dbReference type="GO" id="GO:0016322">
    <property type="term" value="P:neuron remodeling"/>
    <property type="evidence" value="ECO:0007669"/>
    <property type="project" value="TreeGrafter"/>
</dbReference>
<evidence type="ECO:0000256" key="4">
    <source>
        <dbReference type="ARBA" id="ARBA00022729"/>
    </source>
</evidence>
<keyword evidence="8" id="KW-1015">Disulfide bond</keyword>
<accession>A0A091WID2</accession>
<feature type="transmembrane region" description="Helical" evidence="16">
    <location>
        <begin position="642"/>
        <end position="665"/>
    </location>
</feature>
<evidence type="ECO:0000256" key="13">
    <source>
        <dbReference type="ARBA" id="ARBA00070434"/>
    </source>
</evidence>
<dbReference type="Gene3D" id="2.20.100.10">
    <property type="entry name" value="Thrombospondin type-1 (TSP1) repeat"/>
    <property type="match status" value="3"/>
</dbReference>
<feature type="region of interest" description="Disordered" evidence="15">
    <location>
        <begin position="1"/>
        <end position="25"/>
    </location>
</feature>
<dbReference type="FunFam" id="4.10.1240.10:FF:000002">
    <property type="entry name" value="Adhesion G protein-coupled receptor B2"/>
    <property type="match status" value="1"/>
</dbReference>
<dbReference type="Pfam" id="PF00090">
    <property type="entry name" value="TSP_1"/>
    <property type="match status" value="3"/>
</dbReference>
<dbReference type="Pfam" id="PF00002">
    <property type="entry name" value="7tm_2"/>
    <property type="match status" value="1"/>
</dbReference>
<reference evidence="20 21" key="1">
    <citation type="submission" date="2014-04" db="EMBL/GenBank/DDBJ databases">
        <title>Genome evolution of avian class.</title>
        <authorList>
            <person name="Zhang G."/>
            <person name="Li C."/>
        </authorList>
    </citation>
    <scope>NUCLEOTIDE SEQUENCE [LARGE SCALE GENOMIC DNA]</scope>
    <source>
        <strain evidence="20">BGI_N306</strain>
    </source>
</reference>
<dbReference type="PhylomeDB" id="A0A091WID2"/>
<keyword evidence="5 16" id="KW-1133">Transmembrane helix</keyword>
<dbReference type="GO" id="GO:0043083">
    <property type="term" value="C:synaptic cleft"/>
    <property type="evidence" value="ECO:0007669"/>
    <property type="project" value="TreeGrafter"/>
</dbReference>
<dbReference type="GO" id="GO:0007166">
    <property type="term" value="P:cell surface receptor signaling pathway"/>
    <property type="evidence" value="ECO:0007669"/>
    <property type="project" value="InterPro"/>
</dbReference>
<dbReference type="InterPro" id="IPR000884">
    <property type="entry name" value="TSP1_rpt"/>
</dbReference>
<evidence type="ECO:0000313" key="20">
    <source>
        <dbReference type="EMBL" id="KFR15334.1"/>
    </source>
</evidence>
<feature type="transmembrane region" description="Helical" evidence="16">
    <location>
        <begin position="786"/>
        <end position="809"/>
    </location>
</feature>